<accession>A0AAE2SB58</accession>
<dbReference type="AlphaFoldDB" id="A0AAE2SB58"/>
<keyword evidence="3" id="KW-1185">Reference proteome</keyword>
<gene>
    <name evidence="2" type="ORF">JIN83_04545</name>
</gene>
<dbReference type="Proteomes" id="UP000634206">
    <property type="component" value="Unassembled WGS sequence"/>
</dbReference>
<keyword evidence="1" id="KW-0812">Transmembrane</keyword>
<name>A0AAE2SB58_9BACT</name>
<keyword evidence="1" id="KW-1133">Transmembrane helix</keyword>
<organism evidence="2 3">
    <name type="scientific">Oceaniferula flava</name>
    <dbReference type="NCBI Taxonomy" id="2800421"/>
    <lineage>
        <taxon>Bacteria</taxon>
        <taxon>Pseudomonadati</taxon>
        <taxon>Verrucomicrobiota</taxon>
        <taxon>Verrucomicrobiia</taxon>
        <taxon>Verrucomicrobiales</taxon>
        <taxon>Verrucomicrobiaceae</taxon>
        <taxon>Oceaniferula</taxon>
    </lineage>
</organism>
<evidence type="ECO:0000313" key="2">
    <source>
        <dbReference type="EMBL" id="MBK1854212.1"/>
    </source>
</evidence>
<dbReference type="Gene3D" id="3.30.700.10">
    <property type="entry name" value="Glycoprotein, Type 4 Pilin"/>
    <property type="match status" value="1"/>
</dbReference>
<dbReference type="RefSeq" id="WP_309488817.1">
    <property type="nucleotide sequence ID" value="NZ_JAENIG010000002.1"/>
</dbReference>
<dbReference type="InterPro" id="IPR045584">
    <property type="entry name" value="Pilin-like"/>
</dbReference>
<dbReference type="NCBIfam" id="TIGR02532">
    <property type="entry name" value="IV_pilin_GFxxxE"/>
    <property type="match status" value="1"/>
</dbReference>
<dbReference type="SUPFAM" id="SSF54523">
    <property type="entry name" value="Pili subunits"/>
    <property type="match status" value="1"/>
</dbReference>
<evidence type="ECO:0000256" key="1">
    <source>
        <dbReference type="SAM" id="Phobius"/>
    </source>
</evidence>
<protein>
    <submittedName>
        <fullName evidence="2">Prepilin-type N-terminal cleavage/methylation domain-containing protein</fullName>
    </submittedName>
</protein>
<dbReference type="EMBL" id="JAENIG010000002">
    <property type="protein sequence ID" value="MBK1854212.1"/>
    <property type="molecule type" value="Genomic_DNA"/>
</dbReference>
<feature type="transmembrane region" description="Helical" evidence="1">
    <location>
        <begin position="28"/>
        <end position="52"/>
    </location>
</feature>
<reference evidence="2" key="1">
    <citation type="submission" date="2021-01" db="EMBL/GenBank/DDBJ databases">
        <title>Modified the classification status of verrucomicrobia.</title>
        <authorList>
            <person name="Feng X."/>
        </authorList>
    </citation>
    <scope>NUCLEOTIDE SEQUENCE</scope>
    <source>
        <strain evidence="2">5K15</strain>
    </source>
</reference>
<evidence type="ECO:0000313" key="3">
    <source>
        <dbReference type="Proteomes" id="UP000634206"/>
    </source>
</evidence>
<keyword evidence="1" id="KW-0472">Membrane</keyword>
<dbReference type="InterPro" id="IPR012902">
    <property type="entry name" value="N_methyl_site"/>
</dbReference>
<dbReference type="Pfam" id="PF07963">
    <property type="entry name" value="N_methyl"/>
    <property type="match status" value="1"/>
</dbReference>
<sequence>MNYLSPSPTRHLLGSYKAGLRSGSNRHAFTLVEMLVVITIITILLTIGAMGLRNLGKSSGVSAGVPLAEAAFAEARAVSVGNGTTSRLLISADRDDSEKYLRYMLVVYEADDGRWIAAGRGMYLPEGVYFSQEYSKLNHEDGTGEIPELTGSDEEIYLREDSGVSNDNLSGPYFYYQFNSEGIANDAGASFVCGAGSLPPGAEFPRAGSGGGPKNFGGFMIWSKGTTSIFRHPDQIDIPSDAGPGDEF</sequence>
<proteinExistence type="predicted"/>
<comment type="caution">
    <text evidence="2">The sequence shown here is derived from an EMBL/GenBank/DDBJ whole genome shotgun (WGS) entry which is preliminary data.</text>
</comment>